<dbReference type="PROSITE" id="PS00061">
    <property type="entry name" value="ADH_SHORT"/>
    <property type="match status" value="1"/>
</dbReference>
<dbReference type="SUPFAM" id="SSF51735">
    <property type="entry name" value="NAD(P)-binding Rossmann-fold domains"/>
    <property type="match status" value="1"/>
</dbReference>
<evidence type="ECO:0000313" key="3">
    <source>
        <dbReference type="Proteomes" id="UP001206890"/>
    </source>
</evidence>
<sequence>MTREGGRAPGPRLDGRAVAVTGSSRGIGAAVAEDLAARGADVVLNGRDATALAEQVDDLSERSTGRIAGVVGPAHEPEVAEEMLARAREGESVVRGLITCAGVAEPAGSSILTVSHSEFADLMDAHLGTVFAPCRVFAPHLVEAGSGAIVTTSSFAWKGDYGGTGYPAGKGAVTSLTMAMAAELAEHGIRANVVCPGARTRLSSGDGYEEQIRELGRRGMLDELSVAGALDPAGPEYVAPLYTYLVSELSDGVTGGVFAGSGGFIGRFPTPEAQILAYRDFHDNPPWTPEEIDGLVRA</sequence>
<dbReference type="RefSeq" id="WP_070722616.1">
    <property type="nucleotide sequence ID" value="NZ_JALXRO010000060.1"/>
</dbReference>
<dbReference type="CDD" id="cd05233">
    <property type="entry name" value="SDR_c"/>
    <property type="match status" value="1"/>
</dbReference>
<accession>A0AAW5Q7R0</accession>
<dbReference type="PANTHER" id="PTHR42760:SF40">
    <property type="entry name" value="3-OXOACYL-[ACYL-CARRIER-PROTEIN] REDUCTASE, CHLOROPLASTIC"/>
    <property type="match status" value="1"/>
</dbReference>
<dbReference type="InterPro" id="IPR002347">
    <property type="entry name" value="SDR_fam"/>
</dbReference>
<name>A0AAW5Q7R0_9ACTN</name>
<dbReference type="GO" id="GO:0030497">
    <property type="term" value="P:fatty acid elongation"/>
    <property type="evidence" value="ECO:0007669"/>
    <property type="project" value="TreeGrafter"/>
</dbReference>
<dbReference type="Gene3D" id="3.40.50.720">
    <property type="entry name" value="NAD(P)-binding Rossmann-like Domain"/>
    <property type="match status" value="1"/>
</dbReference>
<dbReference type="PANTHER" id="PTHR42760">
    <property type="entry name" value="SHORT-CHAIN DEHYDROGENASES/REDUCTASES FAMILY MEMBER"/>
    <property type="match status" value="1"/>
</dbReference>
<reference evidence="2" key="1">
    <citation type="submission" date="2022-04" db="EMBL/GenBank/DDBJ databases">
        <title>Human microbiome associated bacterial genomes.</title>
        <authorList>
            <person name="Sandstrom S."/>
            <person name="Salamzade R."/>
            <person name="Kalan L.R."/>
        </authorList>
    </citation>
    <scope>NUCLEOTIDE SEQUENCE</scope>
    <source>
        <strain evidence="2">P3-SID1762</strain>
    </source>
</reference>
<dbReference type="InterPro" id="IPR020904">
    <property type="entry name" value="Sc_DH/Rdtase_CS"/>
</dbReference>
<organism evidence="2 3">
    <name type="scientific">Dietzia cinnamea</name>
    <dbReference type="NCBI Taxonomy" id="321318"/>
    <lineage>
        <taxon>Bacteria</taxon>
        <taxon>Bacillati</taxon>
        <taxon>Actinomycetota</taxon>
        <taxon>Actinomycetes</taxon>
        <taxon>Mycobacteriales</taxon>
        <taxon>Dietziaceae</taxon>
        <taxon>Dietzia</taxon>
    </lineage>
</organism>
<dbReference type="Pfam" id="PF00106">
    <property type="entry name" value="adh_short"/>
    <property type="match status" value="1"/>
</dbReference>
<evidence type="ECO:0000313" key="2">
    <source>
        <dbReference type="EMBL" id="MCT2118400.1"/>
    </source>
</evidence>
<comment type="similarity">
    <text evidence="1">Belongs to the short-chain dehydrogenases/reductases (SDR) family.</text>
</comment>
<comment type="caution">
    <text evidence="2">The sequence shown here is derived from an EMBL/GenBank/DDBJ whole genome shotgun (WGS) entry which is preliminary data.</text>
</comment>
<gene>
    <name evidence="2" type="ORF">M3D93_11680</name>
</gene>
<protein>
    <submittedName>
        <fullName evidence="2">SDR family oxidoreductase</fullName>
    </submittedName>
</protein>
<dbReference type="Proteomes" id="UP001206890">
    <property type="component" value="Unassembled WGS sequence"/>
</dbReference>
<dbReference type="PRINTS" id="PR00081">
    <property type="entry name" value="GDHRDH"/>
</dbReference>
<dbReference type="AlphaFoldDB" id="A0AAW5Q7R0"/>
<dbReference type="EMBL" id="JALXTC010000057">
    <property type="protein sequence ID" value="MCT2118400.1"/>
    <property type="molecule type" value="Genomic_DNA"/>
</dbReference>
<proteinExistence type="inferred from homology"/>
<dbReference type="InterPro" id="IPR036291">
    <property type="entry name" value="NAD(P)-bd_dom_sf"/>
</dbReference>
<dbReference type="GO" id="GO:0016616">
    <property type="term" value="F:oxidoreductase activity, acting on the CH-OH group of donors, NAD or NADP as acceptor"/>
    <property type="evidence" value="ECO:0007669"/>
    <property type="project" value="TreeGrafter"/>
</dbReference>
<evidence type="ECO:0000256" key="1">
    <source>
        <dbReference type="ARBA" id="ARBA00006484"/>
    </source>
</evidence>